<evidence type="ECO:0000313" key="1">
    <source>
        <dbReference type="EMBL" id="GME82704.1"/>
    </source>
</evidence>
<keyword evidence="2" id="KW-1185">Reference proteome</keyword>
<protein>
    <submittedName>
        <fullName evidence="1">Unnamed protein product</fullName>
    </submittedName>
</protein>
<proteinExistence type="predicted"/>
<reference evidence="1" key="1">
    <citation type="submission" date="2023-04" db="EMBL/GenBank/DDBJ databases">
        <title>Ambrosiozyma monospora NBRC 10751.</title>
        <authorList>
            <person name="Ichikawa N."/>
            <person name="Sato H."/>
            <person name="Tonouchi N."/>
        </authorList>
    </citation>
    <scope>NUCLEOTIDE SEQUENCE</scope>
    <source>
        <strain evidence="1">NBRC 10751</strain>
    </source>
</reference>
<sequence length="286" mass="32477">MSDSDRDTKTNNSIVPNFVINYPNKYQIFNRYSSKVNGQAELYFHGPCSGVNGIQLGFKGDLRERSPVTDSKHVDTKIGILFDYSDTVFPENPSGDSLSADEDTVLKFPIEFEFPSKDHDLPTSCSSWKDIITVRYEVYLRLILKDGSGKVTYTDFLCPLKFQGGLFQENMKKYVTHSGPCFFKNKKKLLEPDENGKMVPVDHTSSKGKGLSRFIKSGNQKSKDIKLSISIDLKPNINVLSRVFETPITIKCMTKLKPEMLQFNGKSTKLGFYKWLNDNHTQSTYT</sequence>
<evidence type="ECO:0000313" key="2">
    <source>
        <dbReference type="Proteomes" id="UP001165064"/>
    </source>
</evidence>
<accession>A0ACB5T6T1</accession>
<comment type="caution">
    <text evidence="1">The sequence shown here is derived from an EMBL/GenBank/DDBJ whole genome shotgun (WGS) entry which is preliminary data.</text>
</comment>
<gene>
    <name evidence="1" type="ORF">Amon02_000570400</name>
</gene>
<organism evidence="1 2">
    <name type="scientific">Ambrosiozyma monospora</name>
    <name type="common">Yeast</name>
    <name type="synonym">Endomycopsis monosporus</name>
    <dbReference type="NCBI Taxonomy" id="43982"/>
    <lineage>
        <taxon>Eukaryota</taxon>
        <taxon>Fungi</taxon>
        <taxon>Dikarya</taxon>
        <taxon>Ascomycota</taxon>
        <taxon>Saccharomycotina</taxon>
        <taxon>Pichiomycetes</taxon>
        <taxon>Pichiales</taxon>
        <taxon>Pichiaceae</taxon>
        <taxon>Ambrosiozyma</taxon>
    </lineage>
</organism>
<dbReference type="EMBL" id="BSXS01004287">
    <property type="protein sequence ID" value="GME82704.1"/>
    <property type="molecule type" value="Genomic_DNA"/>
</dbReference>
<dbReference type="Proteomes" id="UP001165064">
    <property type="component" value="Unassembled WGS sequence"/>
</dbReference>
<name>A0ACB5T6T1_AMBMO</name>